<dbReference type="CDD" id="cd05233">
    <property type="entry name" value="SDR_c"/>
    <property type="match status" value="1"/>
</dbReference>
<dbReference type="AlphaFoldDB" id="A0A4R4SMZ0"/>
<evidence type="ECO:0000256" key="1">
    <source>
        <dbReference type="ARBA" id="ARBA00006484"/>
    </source>
</evidence>
<dbReference type="NCBIfam" id="NF005559">
    <property type="entry name" value="PRK07231.1"/>
    <property type="match status" value="1"/>
</dbReference>
<dbReference type="Pfam" id="PF13561">
    <property type="entry name" value="adh_short_C2"/>
    <property type="match status" value="1"/>
</dbReference>
<dbReference type="Gene3D" id="3.40.50.720">
    <property type="entry name" value="NAD(P)-binding Rossmann-like Domain"/>
    <property type="match status" value="1"/>
</dbReference>
<dbReference type="RefSeq" id="WP_132821468.1">
    <property type="nucleotide sequence ID" value="NZ_SMKI01000491.1"/>
</dbReference>
<keyword evidence="4" id="KW-1185">Reference proteome</keyword>
<dbReference type="EMBL" id="SMKI01000491">
    <property type="protein sequence ID" value="TDC65170.1"/>
    <property type="molecule type" value="Genomic_DNA"/>
</dbReference>
<keyword evidence="2 3" id="KW-0560">Oxidoreductase</keyword>
<dbReference type="GO" id="GO:0047936">
    <property type="term" value="F:glucose 1-dehydrogenase [NAD(P)+] activity"/>
    <property type="evidence" value="ECO:0007669"/>
    <property type="project" value="UniProtKB-EC"/>
</dbReference>
<dbReference type="FunFam" id="3.40.50.720:FF:000084">
    <property type="entry name" value="Short-chain dehydrogenase reductase"/>
    <property type="match status" value="1"/>
</dbReference>
<sequence length="255" mass="26217">MNPRYDFEGQVALVTGAASGMGLAAARAFAQAGAAVVLADINKAAVDKAAQELADAGHQAIGVGCDVTDEDQAARAVDRAVEAFGRLDMAFNNAGIQAPPSDAADESAEEFDRVNAVNLRGVWAAQKHELRQMRTQGSGAIVNCSSLGGLVGLPERAAYHASKHGVIGLTKSAAVEYAPRGIRINAVCPGVIDTPMVADMLEGQAEAMAEIIRQQPIGRLGKAEEVAAAVVWLCGPAASFVVGVALPVDGGYTSH</sequence>
<comment type="similarity">
    <text evidence="1">Belongs to the short-chain dehydrogenases/reductases (SDR) family.</text>
</comment>
<proteinExistence type="inferred from homology"/>
<dbReference type="PANTHER" id="PTHR24321">
    <property type="entry name" value="DEHYDROGENASES, SHORT CHAIN"/>
    <property type="match status" value="1"/>
</dbReference>
<evidence type="ECO:0000256" key="2">
    <source>
        <dbReference type="ARBA" id="ARBA00023002"/>
    </source>
</evidence>
<organism evidence="3 4">
    <name type="scientific">Streptomyces hainanensis</name>
    <dbReference type="NCBI Taxonomy" id="402648"/>
    <lineage>
        <taxon>Bacteria</taxon>
        <taxon>Bacillati</taxon>
        <taxon>Actinomycetota</taxon>
        <taxon>Actinomycetes</taxon>
        <taxon>Kitasatosporales</taxon>
        <taxon>Streptomycetaceae</taxon>
        <taxon>Streptomyces</taxon>
    </lineage>
</organism>
<dbReference type="SUPFAM" id="SSF51735">
    <property type="entry name" value="NAD(P)-binding Rossmann-fold domains"/>
    <property type="match status" value="1"/>
</dbReference>
<dbReference type="Proteomes" id="UP000295345">
    <property type="component" value="Unassembled WGS sequence"/>
</dbReference>
<dbReference type="PRINTS" id="PR00081">
    <property type="entry name" value="GDHRDH"/>
</dbReference>
<dbReference type="EC" id="1.1.1.47" evidence="3"/>
<dbReference type="OrthoDB" id="7064009at2"/>
<dbReference type="PRINTS" id="PR00080">
    <property type="entry name" value="SDRFAMILY"/>
</dbReference>
<name>A0A4R4SMZ0_9ACTN</name>
<dbReference type="PANTHER" id="PTHR24321:SF8">
    <property type="entry name" value="ESTRADIOL 17-BETA-DEHYDROGENASE 8-RELATED"/>
    <property type="match status" value="1"/>
</dbReference>
<dbReference type="InterPro" id="IPR036291">
    <property type="entry name" value="NAD(P)-bd_dom_sf"/>
</dbReference>
<reference evidence="3 4" key="1">
    <citation type="submission" date="2019-03" db="EMBL/GenBank/DDBJ databases">
        <title>Draft genome sequences of novel Actinobacteria.</title>
        <authorList>
            <person name="Sahin N."/>
            <person name="Ay H."/>
            <person name="Saygin H."/>
        </authorList>
    </citation>
    <scope>NUCLEOTIDE SEQUENCE [LARGE SCALE GENOMIC DNA]</scope>
    <source>
        <strain evidence="3 4">DSM 41900</strain>
    </source>
</reference>
<comment type="caution">
    <text evidence="3">The sequence shown here is derived from an EMBL/GenBank/DDBJ whole genome shotgun (WGS) entry which is preliminary data.</text>
</comment>
<evidence type="ECO:0000313" key="4">
    <source>
        <dbReference type="Proteomes" id="UP000295345"/>
    </source>
</evidence>
<protein>
    <submittedName>
        <fullName evidence="3">Glucose 1-dehydrogenase</fullName>
        <ecNumber evidence="3">1.1.1.47</ecNumber>
    </submittedName>
</protein>
<gene>
    <name evidence="3" type="ORF">E1283_30810</name>
</gene>
<dbReference type="InterPro" id="IPR002347">
    <property type="entry name" value="SDR_fam"/>
</dbReference>
<accession>A0A4R4SMZ0</accession>
<evidence type="ECO:0000313" key="3">
    <source>
        <dbReference type="EMBL" id="TDC65170.1"/>
    </source>
</evidence>